<reference evidence="2" key="1">
    <citation type="journal article" date="2020" name="Stud. Mycol.">
        <title>101 Dothideomycetes genomes: a test case for predicting lifestyles and emergence of pathogens.</title>
        <authorList>
            <person name="Haridas S."/>
            <person name="Albert R."/>
            <person name="Binder M."/>
            <person name="Bloem J."/>
            <person name="Labutti K."/>
            <person name="Salamov A."/>
            <person name="Andreopoulos B."/>
            <person name="Baker S."/>
            <person name="Barry K."/>
            <person name="Bills G."/>
            <person name="Bluhm B."/>
            <person name="Cannon C."/>
            <person name="Castanera R."/>
            <person name="Culley D."/>
            <person name="Daum C."/>
            <person name="Ezra D."/>
            <person name="Gonzalez J."/>
            <person name="Henrissat B."/>
            <person name="Kuo A."/>
            <person name="Liang C."/>
            <person name="Lipzen A."/>
            <person name="Lutzoni F."/>
            <person name="Magnuson J."/>
            <person name="Mondo S."/>
            <person name="Nolan M."/>
            <person name="Ohm R."/>
            <person name="Pangilinan J."/>
            <person name="Park H.-J."/>
            <person name="Ramirez L."/>
            <person name="Alfaro M."/>
            <person name="Sun H."/>
            <person name="Tritt A."/>
            <person name="Yoshinaga Y."/>
            <person name="Zwiers L.-H."/>
            <person name="Turgeon B."/>
            <person name="Goodwin S."/>
            <person name="Spatafora J."/>
            <person name="Crous P."/>
            <person name="Grigoriev I."/>
        </authorList>
    </citation>
    <scope>NUCLEOTIDE SEQUENCE</scope>
    <source>
        <strain evidence="2">CBS 183.55</strain>
    </source>
</reference>
<feature type="region of interest" description="Disordered" evidence="1">
    <location>
        <begin position="27"/>
        <end position="50"/>
    </location>
</feature>
<dbReference type="GeneID" id="54344975"/>
<proteinExistence type="predicted"/>
<organism evidence="2 3">
    <name type="scientific">Didymella exigua CBS 183.55</name>
    <dbReference type="NCBI Taxonomy" id="1150837"/>
    <lineage>
        <taxon>Eukaryota</taxon>
        <taxon>Fungi</taxon>
        <taxon>Dikarya</taxon>
        <taxon>Ascomycota</taxon>
        <taxon>Pezizomycotina</taxon>
        <taxon>Dothideomycetes</taxon>
        <taxon>Pleosporomycetidae</taxon>
        <taxon>Pleosporales</taxon>
        <taxon>Pleosporineae</taxon>
        <taxon>Didymellaceae</taxon>
        <taxon>Didymella</taxon>
    </lineage>
</organism>
<evidence type="ECO:0000256" key="1">
    <source>
        <dbReference type="SAM" id="MobiDB-lite"/>
    </source>
</evidence>
<evidence type="ECO:0000313" key="2">
    <source>
        <dbReference type="EMBL" id="KAF1929641.1"/>
    </source>
</evidence>
<sequence length="160" mass="18173">MSGVRRLARSESFHTARQAITQATIQISQSASKHPRITKSSGNHISQVSTDETSTPRWRFAILTFADQNFILPTYHDGRKESRTWIQFIHREISSLLLLGLRRIPLPVRSTKNWKDRCVRSAWPRSCSLESIHGFLSARPAYGLGLRSALQRQALGHSHS</sequence>
<dbReference type="RefSeq" id="XP_033449889.1">
    <property type="nucleotide sequence ID" value="XM_033587329.1"/>
</dbReference>
<evidence type="ECO:0000313" key="3">
    <source>
        <dbReference type="Proteomes" id="UP000800082"/>
    </source>
</evidence>
<accession>A0A6A5RMK8</accession>
<keyword evidence="3" id="KW-1185">Reference proteome</keyword>
<dbReference type="Proteomes" id="UP000800082">
    <property type="component" value="Unassembled WGS sequence"/>
</dbReference>
<dbReference type="AlphaFoldDB" id="A0A6A5RMK8"/>
<feature type="compositionally biased region" description="Polar residues" evidence="1">
    <location>
        <begin position="38"/>
        <end position="50"/>
    </location>
</feature>
<name>A0A6A5RMK8_9PLEO</name>
<gene>
    <name evidence="2" type="ORF">M421DRAFT_125819</name>
</gene>
<protein>
    <submittedName>
        <fullName evidence="2">Uncharacterized protein</fullName>
    </submittedName>
</protein>
<dbReference type="EMBL" id="ML978965">
    <property type="protein sequence ID" value="KAF1929641.1"/>
    <property type="molecule type" value="Genomic_DNA"/>
</dbReference>